<dbReference type="AlphaFoldDB" id="A0A1W6ZUF4"/>
<gene>
    <name evidence="1" type="ORF">CAK95_18895</name>
</gene>
<dbReference type="Proteomes" id="UP000194137">
    <property type="component" value="Chromosome"/>
</dbReference>
<dbReference type="STRING" id="1235591.CAK95_18895"/>
<accession>A0A1W6ZUF4</accession>
<protein>
    <submittedName>
        <fullName evidence="1">Uncharacterized protein</fullName>
    </submittedName>
</protein>
<proteinExistence type="predicted"/>
<organism evidence="1 2">
    <name type="scientific">Pseudorhodoplanes sinuspersici</name>
    <dbReference type="NCBI Taxonomy" id="1235591"/>
    <lineage>
        <taxon>Bacteria</taxon>
        <taxon>Pseudomonadati</taxon>
        <taxon>Pseudomonadota</taxon>
        <taxon>Alphaproteobacteria</taxon>
        <taxon>Hyphomicrobiales</taxon>
        <taxon>Pseudorhodoplanes</taxon>
    </lineage>
</organism>
<dbReference type="KEGG" id="psin:CAK95_18895"/>
<evidence type="ECO:0000313" key="2">
    <source>
        <dbReference type="Proteomes" id="UP000194137"/>
    </source>
</evidence>
<dbReference type="RefSeq" id="WP_086089320.1">
    <property type="nucleotide sequence ID" value="NZ_CP021112.1"/>
</dbReference>
<name>A0A1W6ZUF4_9HYPH</name>
<keyword evidence="2" id="KW-1185">Reference proteome</keyword>
<reference evidence="1 2" key="1">
    <citation type="submission" date="2017-05" db="EMBL/GenBank/DDBJ databases">
        <title>Full genome sequence of Pseudorhodoplanes sinuspersici.</title>
        <authorList>
            <person name="Dastgheib S.M.M."/>
            <person name="Shavandi M."/>
            <person name="Tirandaz H."/>
        </authorList>
    </citation>
    <scope>NUCLEOTIDE SEQUENCE [LARGE SCALE GENOMIC DNA]</scope>
    <source>
        <strain evidence="1 2">RIPI110</strain>
    </source>
</reference>
<sequence>MALSDHIKPEPNPPLTRERVILAREMYAEGFAVARIMAQCLMSLGTLYACLDGVPFGADGEQWPPLPRRRQTLHQKRRALKADAVSLANRLTRTAERQVRDIEMRLSARTIAPVDRERDVRMLAQLARTLRDLRLLGAADAAGAARKAQDEPKRDIAELRASVARKLEAIIAQRDNRQT</sequence>
<evidence type="ECO:0000313" key="1">
    <source>
        <dbReference type="EMBL" id="ARQ00926.1"/>
    </source>
</evidence>
<dbReference type="EMBL" id="CP021112">
    <property type="protein sequence ID" value="ARQ00926.1"/>
    <property type="molecule type" value="Genomic_DNA"/>
</dbReference>